<protein>
    <recommendedName>
        <fullName evidence="4">Altered inheritance of mitochondria protein 11</fullName>
    </recommendedName>
</protein>
<feature type="transmembrane region" description="Helical" evidence="4">
    <location>
        <begin position="125"/>
        <end position="148"/>
    </location>
</feature>
<accession>A0AAV9UHE5</accession>
<evidence type="ECO:0000256" key="4">
    <source>
        <dbReference type="RuleBase" id="RU367098"/>
    </source>
</evidence>
<evidence type="ECO:0000256" key="1">
    <source>
        <dbReference type="ARBA" id="ARBA00022692"/>
    </source>
</evidence>
<keyword evidence="1 4" id="KW-0812">Transmembrane</keyword>
<keyword evidence="7" id="KW-1185">Reference proteome</keyword>
<dbReference type="GO" id="GO:0016020">
    <property type="term" value="C:membrane"/>
    <property type="evidence" value="ECO:0007669"/>
    <property type="project" value="UniProtKB-SubCell"/>
</dbReference>
<dbReference type="Proteomes" id="UP001373714">
    <property type="component" value="Unassembled WGS sequence"/>
</dbReference>
<keyword evidence="2 4" id="KW-1133">Transmembrane helix</keyword>
<keyword evidence="3 4" id="KW-0472">Membrane</keyword>
<proteinExistence type="inferred from homology"/>
<sequence>MGLWQSSWAIWFSKPPAPGQQSPSAQSLSPSPPLATDPLPTPKAAEPEPQSPQIIDHRDPQFTPFQRARKQLTLYFGGTAFLLLTIAVARRSTRRRYLATIPKYYTPNTRASELNFNSGFDAFEALNIASLGVFSVGMMTVGAGMYLADVVNVQEMRTLLRSRYGLEGAKSETDVEEEMEEWIASVLARKDRREAERAAAAANSTAAGR</sequence>
<feature type="transmembrane region" description="Helical" evidence="4">
    <location>
        <begin position="72"/>
        <end position="89"/>
    </location>
</feature>
<reference evidence="6 7" key="1">
    <citation type="submission" date="2019-10" db="EMBL/GenBank/DDBJ databases">
        <authorList>
            <person name="Palmer J.M."/>
        </authorList>
    </citation>
    <scope>NUCLEOTIDE SEQUENCE [LARGE SCALE GENOMIC DNA]</scope>
    <source>
        <strain evidence="6 7">TWF730</strain>
    </source>
</reference>
<dbReference type="InterPro" id="IPR038814">
    <property type="entry name" value="AIM11"/>
</dbReference>
<evidence type="ECO:0000313" key="7">
    <source>
        <dbReference type="Proteomes" id="UP001373714"/>
    </source>
</evidence>
<comment type="similarity">
    <text evidence="4">Belongs to the AIM11 family.</text>
</comment>
<dbReference type="PANTHER" id="PTHR39136:SF1">
    <property type="entry name" value="ALTERED INHERITANCE OF MITOCHONDRIA PROTEIN 11"/>
    <property type="match status" value="1"/>
</dbReference>
<dbReference type="GO" id="GO:0005739">
    <property type="term" value="C:mitochondrion"/>
    <property type="evidence" value="ECO:0007669"/>
    <property type="project" value="TreeGrafter"/>
</dbReference>
<comment type="subcellular location">
    <subcellularLocation>
        <location evidence="4">Membrane</location>
        <topology evidence="4">Multi-pass membrane protein</topology>
    </subcellularLocation>
</comment>
<evidence type="ECO:0000256" key="5">
    <source>
        <dbReference type="SAM" id="MobiDB-lite"/>
    </source>
</evidence>
<dbReference type="PANTHER" id="PTHR39136">
    <property type="entry name" value="ALTERED INHERITANCE OF MITOCHONDRIA PROTEIN 11"/>
    <property type="match status" value="1"/>
</dbReference>
<evidence type="ECO:0000256" key="3">
    <source>
        <dbReference type="ARBA" id="ARBA00023136"/>
    </source>
</evidence>
<feature type="region of interest" description="Disordered" evidence="5">
    <location>
        <begin position="14"/>
        <end position="59"/>
    </location>
</feature>
<feature type="compositionally biased region" description="Low complexity" evidence="5">
    <location>
        <begin position="19"/>
        <end position="29"/>
    </location>
</feature>
<name>A0AAV9UHE5_9PEZI</name>
<organism evidence="6 7">
    <name type="scientific">Orbilia blumenaviensis</name>
    <dbReference type="NCBI Taxonomy" id="1796055"/>
    <lineage>
        <taxon>Eukaryota</taxon>
        <taxon>Fungi</taxon>
        <taxon>Dikarya</taxon>
        <taxon>Ascomycota</taxon>
        <taxon>Pezizomycotina</taxon>
        <taxon>Orbiliomycetes</taxon>
        <taxon>Orbiliales</taxon>
        <taxon>Orbiliaceae</taxon>
        <taxon>Orbilia</taxon>
    </lineage>
</organism>
<comment type="caution">
    <text evidence="6">The sequence shown here is derived from an EMBL/GenBank/DDBJ whole genome shotgun (WGS) entry which is preliminary data.</text>
</comment>
<dbReference type="AlphaFoldDB" id="A0AAV9UHE5"/>
<evidence type="ECO:0000313" key="6">
    <source>
        <dbReference type="EMBL" id="KAK6341840.1"/>
    </source>
</evidence>
<feature type="compositionally biased region" description="Pro residues" evidence="5">
    <location>
        <begin position="30"/>
        <end position="41"/>
    </location>
</feature>
<evidence type="ECO:0000256" key="2">
    <source>
        <dbReference type="ARBA" id="ARBA00022989"/>
    </source>
</evidence>
<gene>
    <name evidence="4" type="primary">AIM11</name>
    <name evidence="6" type="ORF">TWF730_001328</name>
</gene>
<dbReference type="EMBL" id="JAVHNS010000010">
    <property type="protein sequence ID" value="KAK6341840.1"/>
    <property type="molecule type" value="Genomic_DNA"/>
</dbReference>